<accession>A0A0J6TEP8</accession>
<evidence type="ECO:0000313" key="1">
    <source>
        <dbReference type="EMBL" id="KMO44384.1"/>
    </source>
</evidence>
<protein>
    <submittedName>
        <fullName evidence="1">Uncharacterized protein</fullName>
    </submittedName>
</protein>
<proteinExistence type="predicted"/>
<sequence>MIIEMAQDSGERASVALRRALLDHLGLPPGQAAVTRRRTAAGETLVVRLVPGARPASRPEAFGGLPVTYESARPPRAGRW</sequence>
<dbReference type="OrthoDB" id="8020504at2"/>
<dbReference type="AlphaFoldDB" id="A0A0J6TEP8"/>
<dbReference type="Proteomes" id="UP000036449">
    <property type="component" value="Unassembled WGS sequence"/>
</dbReference>
<reference evidence="1 2" key="1">
    <citation type="submission" date="2015-03" db="EMBL/GenBank/DDBJ databases">
        <title>Genome sequencing of Methylobacterium tarhaniae DSM 25844.</title>
        <authorList>
            <person name="Chaudhry V."/>
            <person name="Patil P.B."/>
        </authorList>
    </citation>
    <scope>NUCLEOTIDE SEQUENCE [LARGE SCALE GENOMIC DNA]</scope>
    <source>
        <strain evidence="1 2">DSM 25844</strain>
    </source>
</reference>
<name>A0A0J6TEP8_9HYPH</name>
<evidence type="ECO:0000313" key="2">
    <source>
        <dbReference type="Proteomes" id="UP000036449"/>
    </source>
</evidence>
<dbReference type="RefSeq" id="WP_048449518.1">
    <property type="nucleotide sequence ID" value="NZ_JBNNPJ010000071.1"/>
</dbReference>
<dbReference type="EMBL" id="LABZ01000021">
    <property type="protein sequence ID" value="KMO44384.1"/>
    <property type="molecule type" value="Genomic_DNA"/>
</dbReference>
<gene>
    <name evidence="1" type="ORF">VQ03_03765</name>
</gene>
<dbReference type="PATRIC" id="fig|1187852.3.peg.3009"/>
<organism evidence="1 2">
    <name type="scientific">Methylobacterium tarhaniae</name>
    <dbReference type="NCBI Taxonomy" id="1187852"/>
    <lineage>
        <taxon>Bacteria</taxon>
        <taxon>Pseudomonadati</taxon>
        <taxon>Pseudomonadota</taxon>
        <taxon>Alphaproteobacteria</taxon>
        <taxon>Hyphomicrobiales</taxon>
        <taxon>Methylobacteriaceae</taxon>
        <taxon>Methylobacterium</taxon>
    </lineage>
</organism>
<comment type="caution">
    <text evidence="1">The sequence shown here is derived from an EMBL/GenBank/DDBJ whole genome shotgun (WGS) entry which is preliminary data.</text>
</comment>
<keyword evidence="2" id="KW-1185">Reference proteome</keyword>